<accession>A0A553UZ73</accession>
<organism evidence="3 4">
    <name type="scientific">Deinococcus detaillensis</name>
    <dbReference type="NCBI Taxonomy" id="2592048"/>
    <lineage>
        <taxon>Bacteria</taxon>
        <taxon>Thermotogati</taxon>
        <taxon>Deinococcota</taxon>
        <taxon>Deinococci</taxon>
        <taxon>Deinococcales</taxon>
        <taxon>Deinococcaceae</taxon>
        <taxon>Deinococcus</taxon>
    </lineage>
</organism>
<keyword evidence="1" id="KW-0732">Signal</keyword>
<dbReference type="InterPro" id="IPR005183">
    <property type="entry name" value="DUF305_CopM-like"/>
</dbReference>
<protein>
    <submittedName>
        <fullName evidence="3">DUF305 domain-containing protein</fullName>
    </submittedName>
</protein>
<evidence type="ECO:0000259" key="2">
    <source>
        <dbReference type="Pfam" id="PF03713"/>
    </source>
</evidence>
<sequence length="193" mass="21126">MKNKLKTVSLISALSLAMLGLAPAQKMDSMPGMTHTVQADKNLSSLSGKAFDRAFLSMMIVHHQGAIDMSKAVINNVKDAQVKTWTKAVISAQQKEIKDMTSWLGSLGGVDKSWQTGMAKEMDGMLAALKTNKDSDAGFVTGMLPHHASAIEMATLALQKSSDARVTKLAREIIRTQADEMYLYRQWLIKRGI</sequence>
<dbReference type="OrthoDB" id="8603558at2"/>
<dbReference type="EMBL" id="VKDB01000009">
    <property type="protein sequence ID" value="TSA85517.1"/>
    <property type="molecule type" value="Genomic_DNA"/>
</dbReference>
<evidence type="ECO:0000313" key="3">
    <source>
        <dbReference type="EMBL" id="TSA85517.1"/>
    </source>
</evidence>
<feature type="domain" description="DUF305" evidence="2">
    <location>
        <begin position="23"/>
        <end position="104"/>
    </location>
</feature>
<proteinExistence type="predicted"/>
<feature type="chain" id="PRO_5022151323" evidence="1">
    <location>
        <begin position="25"/>
        <end position="193"/>
    </location>
</feature>
<feature type="domain" description="DUF305" evidence="2">
    <location>
        <begin position="136"/>
        <end position="190"/>
    </location>
</feature>
<dbReference type="InterPro" id="IPR012347">
    <property type="entry name" value="Ferritin-like"/>
</dbReference>
<dbReference type="PANTHER" id="PTHR36933">
    <property type="entry name" value="SLL0788 PROTEIN"/>
    <property type="match status" value="1"/>
</dbReference>
<dbReference type="PANTHER" id="PTHR36933:SF1">
    <property type="entry name" value="SLL0788 PROTEIN"/>
    <property type="match status" value="1"/>
</dbReference>
<dbReference type="Gene3D" id="1.20.1260.10">
    <property type="match status" value="2"/>
</dbReference>
<name>A0A553UZ73_9DEIO</name>
<reference evidence="3 4" key="1">
    <citation type="submission" date="2019-07" db="EMBL/GenBank/DDBJ databases">
        <title>Deinococcus detaillus sp. nov., isolated from humus soil in Antarctica.</title>
        <authorList>
            <person name="Zhang K."/>
        </authorList>
    </citation>
    <scope>NUCLEOTIDE SEQUENCE [LARGE SCALE GENOMIC DNA]</scope>
    <source>
        <strain evidence="3 4">H1</strain>
    </source>
</reference>
<feature type="signal peptide" evidence="1">
    <location>
        <begin position="1"/>
        <end position="24"/>
    </location>
</feature>
<evidence type="ECO:0000256" key="1">
    <source>
        <dbReference type="SAM" id="SignalP"/>
    </source>
</evidence>
<dbReference type="Pfam" id="PF03713">
    <property type="entry name" value="DUF305"/>
    <property type="match status" value="2"/>
</dbReference>
<dbReference type="Proteomes" id="UP000316092">
    <property type="component" value="Unassembled WGS sequence"/>
</dbReference>
<dbReference type="RefSeq" id="WP_143720711.1">
    <property type="nucleotide sequence ID" value="NZ_VKDB01000009.1"/>
</dbReference>
<evidence type="ECO:0000313" key="4">
    <source>
        <dbReference type="Proteomes" id="UP000316092"/>
    </source>
</evidence>
<keyword evidence="4" id="KW-1185">Reference proteome</keyword>
<comment type="caution">
    <text evidence="3">The sequence shown here is derived from an EMBL/GenBank/DDBJ whole genome shotgun (WGS) entry which is preliminary data.</text>
</comment>
<gene>
    <name evidence="3" type="ORF">FNU79_10010</name>
</gene>
<dbReference type="AlphaFoldDB" id="A0A553UZ73"/>